<evidence type="ECO:0000313" key="3">
    <source>
        <dbReference type="EMBL" id="TPE58707.1"/>
    </source>
</evidence>
<feature type="domain" description="4Fe-4S ferredoxin-type" evidence="2">
    <location>
        <begin position="635"/>
        <end position="667"/>
    </location>
</feature>
<dbReference type="InterPro" id="IPR051457">
    <property type="entry name" value="2-oxoacid:Fd_oxidoreductase"/>
</dbReference>
<dbReference type="SUPFAM" id="SSF53323">
    <property type="entry name" value="Pyruvate-ferredoxin oxidoreductase, PFOR, domain III"/>
    <property type="match status" value="1"/>
</dbReference>
<dbReference type="EMBL" id="VFSU01000034">
    <property type="protein sequence ID" value="TPE58707.1"/>
    <property type="molecule type" value="Genomic_DNA"/>
</dbReference>
<evidence type="ECO:0000256" key="1">
    <source>
        <dbReference type="ARBA" id="ARBA00023002"/>
    </source>
</evidence>
<dbReference type="Proteomes" id="UP000319897">
    <property type="component" value="Unassembled WGS sequence"/>
</dbReference>
<dbReference type="InterPro" id="IPR002880">
    <property type="entry name" value="Pyrv_Fd/Flavodoxin_OxRdtase_N"/>
</dbReference>
<keyword evidence="4" id="KW-1185">Reference proteome</keyword>
<dbReference type="NCBIfam" id="NF009588">
    <property type="entry name" value="PRK13029.1"/>
    <property type="match status" value="1"/>
</dbReference>
<dbReference type="SUPFAM" id="SSF52922">
    <property type="entry name" value="TK C-terminal domain-like"/>
    <property type="match status" value="1"/>
</dbReference>
<dbReference type="GO" id="GO:0016903">
    <property type="term" value="F:oxidoreductase activity, acting on the aldehyde or oxo group of donors"/>
    <property type="evidence" value="ECO:0007669"/>
    <property type="project" value="InterPro"/>
</dbReference>
<dbReference type="Pfam" id="PF01558">
    <property type="entry name" value="POR"/>
    <property type="match status" value="1"/>
</dbReference>
<keyword evidence="3" id="KW-0670">Pyruvate</keyword>
<dbReference type="InterPro" id="IPR029061">
    <property type="entry name" value="THDP-binding"/>
</dbReference>
<comment type="caution">
    <text evidence="3">The sequence shown here is derived from an EMBL/GenBank/DDBJ whole genome shotgun (WGS) entry which is preliminary data.</text>
</comment>
<dbReference type="InterPro" id="IPR046667">
    <property type="entry name" value="DUF6537"/>
</dbReference>
<dbReference type="Gene3D" id="3.40.50.970">
    <property type="match status" value="1"/>
</dbReference>
<dbReference type="RefSeq" id="WP_140929559.1">
    <property type="nucleotide sequence ID" value="NZ_VFSU01000034.1"/>
</dbReference>
<dbReference type="NCBIfam" id="NF009589">
    <property type="entry name" value="PRK13030.1"/>
    <property type="match status" value="1"/>
</dbReference>
<dbReference type="PROSITE" id="PS51379">
    <property type="entry name" value="4FE4S_FER_2"/>
    <property type="match status" value="1"/>
</dbReference>
<dbReference type="SUPFAM" id="SSF52518">
    <property type="entry name" value="Thiamin diphosphate-binding fold (THDP-binding)"/>
    <property type="match status" value="2"/>
</dbReference>
<dbReference type="AlphaFoldDB" id="A0A501XEF4"/>
<dbReference type="CDD" id="cd07034">
    <property type="entry name" value="TPP_PYR_PFOR_IOR-alpha_like"/>
    <property type="match status" value="1"/>
</dbReference>
<gene>
    <name evidence="3" type="ORF">FJQ54_16810</name>
</gene>
<dbReference type="PANTHER" id="PTHR48084:SF3">
    <property type="entry name" value="SUBUNIT OF PYRUVATE:FLAVODOXIN OXIDOREDUCTASE"/>
    <property type="match status" value="1"/>
</dbReference>
<keyword evidence="1" id="KW-0560">Oxidoreductase</keyword>
<proteinExistence type="predicted"/>
<dbReference type="InterPro" id="IPR002869">
    <property type="entry name" value="Pyrv_flavodox_OxRed_cen"/>
</dbReference>
<evidence type="ECO:0000259" key="2">
    <source>
        <dbReference type="PROSITE" id="PS51379"/>
    </source>
</evidence>
<dbReference type="Gene3D" id="3.40.920.10">
    <property type="entry name" value="Pyruvate-ferredoxin oxidoreductase, PFOR, domain III"/>
    <property type="match status" value="1"/>
</dbReference>
<evidence type="ECO:0000313" key="4">
    <source>
        <dbReference type="Proteomes" id="UP000319897"/>
    </source>
</evidence>
<dbReference type="Pfam" id="PF20169">
    <property type="entry name" value="DUF6537"/>
    <property type="match status" value="1"/>
</dbReference>
<dbReference type="InterPro" id="IPR009014">
    <property type="entry name" value="Transketo_C/PFOR_II"/>
</dbReference>
<dbReference type="InterPro" id="IPR017896">
    <property type="entry name" value="4Fe4S_Fe-S-bd"/>
</dbReference>
<accession>A0A501XEF4</accession>
<dbReference type="PANTHER" id="PTHR48084">
    <property type="entry name" value="2-OXOGLUTARATE OXIDOREDUCTASE SUBUNIT KORB-RELATED"/>
    <property type="match status" value="1"/>
</dbReference>
<name>A0A501XEF4_9SPHN</name>
<dbReference type="InterPro" id="IPR019752">
    <property type="entry name" value="Pyrv/ketoisovalerate_OxRed_cat"/>
</dbReference>
<dbReference type="OrthoDB" id="9803617at2"/>
<protein>
    <submittedName>
        <fullName evidence="3">Indolepyruvate ferredoxin oxidoreductase family protein</fullName>
    </submittedName>
</protein>
<organism evidence="3 4">
    <name type="scientific">Sandaracinobacter neustonicus</name>
    <dbReference type="NCBI Taxonomy" id="1715348"/>
    <lineage>
        <taxon>Bacteria</taxon>
        <taxon>Pseudomonadati</taxon>
        <taxon>Pseudomonadota</taxon>
        <taxon>Alphaproteobacteria</taxon>
        <taxon>Sphingomonadales</taxon>
        <taxon>Sphingosinicellaceae</taxon>
        <taxon>Sandaracinobacter</taxon>
    </lineage>
</organism>
<sequence length="1156" mass="124846">MAEILTAGSASQRPAQTSVSLDDRYALDADRIFLSGTQALVRLALVQQARDAVAGLNTGGFISGYRGSPLGTFDQELWRAKKRLSAANVQFVPGINEELGATAVWGSQMTDLNPRATVDGVFGLWYGKGPGLDRAMDVLKHANAAGTSKNGGVLAIVGDDHGAKSSTLPHQSDHNFSAAFVPFLAPSSVHEFVEYGLLGIAMSRFAGTWVGFKATADTVETSATVDTANERRGIILPPFDFPEGGLHIRPNDIWRDEDTRLQRYKGFAAMAFAKANGIDRLVWDTPRPRIGILTTGKAFADTLEALEELGIDEKVAADIGLRLYKVGMPWPLEPDGVRAFAEGLEEVLVIEEKREFIEHQLKWQLYNWKPNVRPQVVGKQDESGEWLLSPDNELTPGMIAKVIARRLSHFHKTDRIENALAYFEKREALLAKFSTPTKRSPYFCSGCPHNTSTKVPEGSRALAGIGCHIMALWMDRAQTFTQMGGEGVTWVGEAPFVADKHIFANLGDGTYEHSGLLAIRQAIASGVNITYKILFNDAVAMTGGQPVEGQLTVGKVSRQVLAEGAKKVWVLTEDLSRYPAGYLPEGVELHDRAQLDPISQAAAATPGCTVIIYDQTCAAEKRRRRKRGLMPDPDKRVIINPAVCEGCGDCSVQSNCVSVEPLETEFGRKRRINQSSCNKDFSCVKGFCPSFVTVEGVEVRKPEKRALDFAALPEPAVPALTQASNILVTGIGGTGVLTVSALLGMAGHLAGVASTTADMAGLAQKGGAVWSHVRLAPSNAQLLGPRIMTGAADLVIACDSVVATDKAAQNLMSPVRTHVVANANIAPTADFVRNRDLDFREAQVVKAVEQATKQHDFVAAERIATQLMGDAIAANILLMGYAWQKALIPLPLTAMEGAIELNGVAVKFNKEAFNLGRLLAHDPAKVEALLAPAPQTPQTLDARIDARAADLAAWGNAEWAARFRALVGKTRAAETALRPGSEALTEAVARSLHKLMAYKDEYEVARLMTDGRFDQLMGETFSKASKRSYHLSPPIFAKTDPATGRPKKYAMPGWLIEPLFKLLAAGKGLRGTAFDPFSRTAERQREQAAIPAYEAEVDKLLAGLTSDNLALAAEIARLPLDIRGFGPVKEAAEQAVESKRKALWARWPGEAARAAA</sequence>
<reference evidence="3 4" key="1">
    <citation type="submission" date="2019-06" db="EMBL/GenBank/DDBJ databases">
        <authorList>
            <person name="Lee I."/>
            <person name="Jang G.I."/>
            <person name="Hwang C.Y."/>
        </authorList>
    </citation>
    <scope>NUCLEOTIDE SEQUENCE [LARGE SCALE GENOMIC DNA]</scope>
    <source>
        <strain evidence="3 4">PAMC 28131</strain>
    </source>
</reference>